<evidence type="ECO:0000256" key="1">
    <source>
        <dbReference type="ARBA" id="ARBA00004643"/>
    </source>
</evidence>
<evidence type="ECO:0000313" key="10">
    <source>
        <dbReference type="Proteomes" id="UP000694863"/>
    </source>
</evidence>
<evidence type="ECO:0000313" key="11">
    <source>
        <dbReference type="RefSeq" id="XP_004706612.1"/>
    </source>
</evidence>
<gene>
    <name evidence="11" type="primary">LOC101644463</name>
</gene>
<dbReference type="Proteomes" id="UP000694863">
    <property type="component" value="Unplaced"/>
</dbReference>
<proteinExistence type="inferred from homology"/>
<protein>
    <recommendedName>
        <fullName evidence="3">Dolichyl-diphosphooligosaccharide--protein glycosyltransferase subunit 4</fullName>
    </recommendedName>
</protein>
<keyword evidence="6" id="KW-0735">Signal-anchor</keyword>
<dbReference type="PANTHER" id="PTHR48164">
    <property type="entry name" value="DOLICHYL-DIPHOSPHOOLIGOSACCHARIDE--PROTEIN GLYCOSYLTRANSFERASE SUBUNIT 4"/>
    <property type="match status" value="1"/>
</dbReference>
<name>A0ABM0ISA6_ECHTE</name>
<dbReference type="SUPFAM" id="SSF103464">
    <property type="entry name" value="Oligosaccharyltransferase subunit ost4p"/>
    <property type="match status" value="1"/>
</dbReference>
<dbReference type="InterPro" id="IPR051307">
    <property type="entry name" value="OST4"/>
</dbReference>
<comment type="subcellular location">
    <subcellularLocation>
        <location evidence="1">Endoplasmic reticulum membrane</location>
        <topology evidence="1">Single-pass type III membrane protein</topology>
    </subcellularLocation>
</comment>
<dbReference type="GeneID" id="101644463"/>
<dbReference type="RefSeq" id="XP_004706612.1">
    <property type="nucleotide sequence ID" value="XM_004706555.1"/>
</dbReference>
<evidence type="ECO:0000256" key="2">
    <source>
        <dbReference type="ARBA" id="ARBA00007685"/>
    </source>
</evidence>
<keyword evidence="10" id="KW-1185">Reference proteome</keyword>
<dbReference type="PANTHER" id="PTHR48164:SF1">
    <property type="entry name" value="DOLICHYL-DIPHOSPHOOLIGOSACCHARIDE--PROTEIN GLYCOSYLTRANSFERASE SUBUNIT 4"/>
    <property type="match status" value="1"/>
</dbReference>
<dbReference type="InterPro" id="IPR018943">
    <property type="entry name" value="Oligosaccaryltransferase"/>
</dbReference>
<evidence type="ECO:0000256" key="3">
    <source>
        <dbReference type="ARBA" id="ARBA00017662"/>
    </source>
</evidence>
<evidence type="ECO:0000256" key="9">
    <source>
        <dbReference type="SAM" id="Phobius"/>
    </source>
</evidence>
<feature type="transmembrane region" description="Helical" evidence="9">
    <location>
        <begin position="12"/>
        <end position="31"/>
    </location>
</feature>
<keyword evidence="5" id="KW-0256">Endoplasmic reticulum</keyword>
<sequence length="37" mass="4211">MLTDMQPTIFANMLGGSLFLLIVLYHCMVVNNPKKQE</sequence>
<dbReference type="InterPro" id="IPR036330">
    <property type="entry name" value="Ost4p_sf"/>
</dbReference>
<keyword evidence="8 9" id="KW-0472">Membrane</keyword>
<keyword evidence="4 9" id="KW-0812">Transmembrane</keyword>
<dbReference type="Pfam" id="PF10215">
    <property type="entry name" value="Ost4"/>
    <property type="match status" value="1"/>
</dbReference>
<organism evidence="10 11">
    <name type="scientific">Echinops telfairi</name>
    <name type="common">Lesser hedgehog tenrec</name>
    <dbReference type="NCBI Taxonomy" id="9371"/>
    <lineage>
        <taxon>Eukaryota</taxon>
        <taxon>Metazoa</taxon>
        <taxon>Chordata</taxon>
        <taxon>Craniata</taxon>
        <taxon>Vertebrata</taxon>
        <taxon>Euteleostomi</taxon>
        <taxon>Mammalia</taxon>
        <taxon>Eutheria</taxon>
        <taxon>Afrotheria</taxon>
        <taxon>Tenrecidae</taxon>
        <taxon>Tenrecinae</taxon>
        <taxon>Echinops</taxon>
    </lineage>
</organism>
<evidence type="ECO:0000256" key="7">
    <source>
        <dbReference type="ARBA" id="ARBA00022989"/>
    </source>
</evidence>
<comment type="similarity">
    <text evidence="2">Belongs to the OST4 family.</text>
</comment>
<accession>A0ABM0ISA6</accession>
<evidence type="ECO:0000256" key="8">
    <source>
        <dbReference type="ARBA" id="ARBA00023136"/>
    </source>
</evidence>
<keyword evidence="7 9" id="KW-1133">Transmembrane helix</keyword>
<evidence type="ECO:0000256" key="5">
    <source>
        <dbReference type="ARBA" id="ARBA00022824"/>
    </source>
</evidence>
<evidence type="ECO:0000256" key="4">
    <source>
        <dbReference type="ARBA" id="ARBA00022692"/>
    </source>
</evidence>
<reference evidence="11" key="1">
    <citation type="submission" date="2025-08" db="UniProtKB">
        <authorList>
            <consortium name="RefSeq"/>
        </authorList>
    </citation>
    <scope>IDENTIFICATION</scope>
</reference>
<evidence type="ECO:0000256" key="6">
    <source>
        <dbReference type="ARBA" id="ARBA00022968"/>
    </source>
</evidence>